<gene>
    <name evidence="1" type="ORF">MM171A01696_0004</name>
</gene>
<organism evidence="1">
    <name type="scientific">viral metagenome</name>
    <dbReference type="NCBI Taxonomy" id="1070528"/>
    <lineage>
        <taxon>unclassified sequences</taxon>
        <taxon>metagenomes</taxon>
        <taxon>organismal metagenomes</taxon>
    </lineage>
</organism>
<dbReference type="EMBL" id="MT143593">
    <property type="protein sequence ID" value="QJA98594.1"/>
    <property type="molecule type" value="Genomic_DNA"/>
</dbReference>
<dbReference type="AlphaFoldDB" id="A0A6M3LY72"/>
<accession>A0A6M3LY72</accession>
<protein>
    <submittedName>
        <fullName evidence="1">Uncharacterized protein</fullName>
    </submittedName>
</protein>
<reference evidence="1" key="1">
    <citation type="submission" date="2020-03" db="EMBL/GenBank/DDBJ databases">
        <title>The deep terrestrial virosphere.</title>
        <authorList>
            <person name="Holmfeldt K."/>
            <person name="Nilsson E."/>
            <person name="Simone D."/>
            <person name="Lopez-Fernandez M."/>
            <person name="Wu X."/>
            <person name="de Brujin I."/>
            <person name="Lundin D."/>
            <person name="Andersson A."/>
            <person name="Bertilsson S."/>
            <person name="Dopson M."/>
        </authorList>
    </citation>
    <scope>NUCLEOTIDE SEQUENCE</scope>
    <source>
        <strain evidence="1">MM171A01696</strain>
    </source>
</reference>
<sequence length="98" mass="11160">MLDIRDATKLYKILASHLPEEKPEEALDFIGQIVESIIEKEQHSDFTDAIILIYGKTLEELSEILPQKVLALFVKGLEENKVILLQDFMQKVGFNASD</sequence>
<evidence type="ECO:0000313" key="1">
    <source>
        <dbReference type="EMBL" id="QJA98594.1"/>
    </source>
</evidence>
<name>A0A6M3LY72_9ZZZZ</name>
<proteinExistence type="predicted"/>